<dbReference type="GO" id="GO:0004496">
    <property type="term" value="F:mevalonate kinase activity"/>
    <property type="evidence" value="ECO:0007669"/>
    <property type="project" value="InterPro"/>
</dbReference>
<evidence type="ECO:0000256" key="8">
    <source>
        <dbReference type="ARBA" id="ARBA00023098"/>
    </source>
</evidence>
<dbReference type="GO" id="GO:0005829">
    <property type="term" value="C:cytosol"/>
    <property type="evidence" value="ECO:0007669"/>
    <property type="project" value="TreeGrafter"/>
</dbReference>
<keyword evidence="6" id="KW-0067">ATP-binding</keyword>
<dbReference type="Pfam" id="PF00288">
    <property type="entry name" value="GHMP_kinases_N"/>
    <property type="match status" value="1"/>
</dbReference>
<dbReference type="SUPFAM" id="SSF55060">
    <property type="entry name" value="GHMP Kinase, C-terminal domain"/>
    <property type="match status" value="1"/>
</dbReference>
<proteinExistence type="predicted"/>
<dbReference type="InterPro" id="IPR014721">
    <property type="entry name" value="Ribsml_uS5_D2-typ_fold_subgr"/>
</dbReference>
<keyword evidence="2" id="KW-0444">Lipid biosynthesis</keyword>
<dbReference type="InterPro" id="IPR006205">
    <property type="entry name" value="Mev_gal_kin"/>
</dbReference>
<evidence type="ECO:0000259" key="10">
    <source>
        <dbReference type="Pfam" id="PF00288"/>
    </source>
</evidence>
<evidence type="ECO:0000256" key="6">
    <source>
        <dbReference type="ARBA" id="ARBA00022840"/>
    </source>
</evidence>
<evidence type="ECO:0000259" key="11">
    <source>
        <dbReference type="Pfam" id="PF08544"/>
    </source>
</evidence>
<keyword evidence="8" id="KW-0443">Lipid metabolism</keyword>
<name>A0A2H0WPC0_9BACT</name>
<evidence type="ECO:0000256" key="9">
    <source>
        <dbReference type="ARBA" id="ARBA00029438"/>
    </source>
</evidence>
<keyword evidence="4" id="KW-0547">Nucleotide-binding</keyword>
<gene>
    <name evidence="12" type="primary">mvk</name>
    <name evidence="12" type="ORF">COT64_02365</name>
</gene>
<evidence type="ECO:0000256" key="2">
    <source>
        <dbReference type="ARBA" id="ARBA00022516"/>
    </source>
</evidence>
<dbReference type="PANTHER" id="PTHR43290">
    <property type="entry name" value="MEVALONATE KINASE"/>
    <property type="match status" value="1"/>
</dbReference>
<evidence type="ECO:0000256" key="1">
    <source>
        <dbReference type="ARBA" id="ARBA00022490"/>
    </source>
</evidence>
<feature type="domain" description="GHMP kinase N-terminal" evidence="10">
    <location>
        <begin position="81"/>
        <end position="164"/>
    </location>
</feature>
<evidence type="ECO:0000256" key="4">
    <source>
        <dbReference type="ARBA" id="ARBA00022741"/>
    </source>
</evidence>
<comment type="pathway">
    <text evidence="9">Isoprenoid biosynthesis; isopentenyl diphosphate biosynthesis via mevalonate pathway; isopentenyl diphosphate from (R)-mevalonate: step 1/3.</text>
</comment>
<dbReference type="Proteomes" id="UP000230775">
    <property type="component" value="Unassembled WGS sequence"/>
</dbReference>
<dbReference type="GO" id="GO:0019287">
    <property type="term" value="P:isopentenyl diphosphate biosynthetic process, mevalonate pathway"/>
    <property type="evidence" value="ECO:0007669"/>
    <property type="project" value="UniProtKB-UniPathway"/>
</dbReference>
<evidence type="ECO:0000256" key="5">
    <source>
        <dbReference type="ARBA" id="ARBA00022777"/>
    </source>
</evidence>
<dbReference type="PANTHER" id="PTHR43290:SF2">
    <property type="entry name" value="MEVALONATE KINASE"/>
    <property type="match status" value="1"/>
</dbReference>
<keyword evidence="3" id="KW-0808">Transferase</keyword>
<evidence type="ECO:0000313" key="12">
    <source>
        <dbReference type="EMBL" id="PIS14494.1"/>
    </source>
</evidence>
<evidence type="ECO:0000256" key="3">
    <source>
        <dbReference type="ARBA" id="ARBA00022679"/>
    </source>
</evidence>
<dbReference type="Gene3D" id="3.30.230.10">
    <property type="match status" value="1"/>
</dbReference>
<dbReference type="EMBL" id="PEZI01000048">
    <property type="protein sequence ID" value="PIS14494.1"/>
    <property type="molecule type" value="Genomic_DNA"/>
</dbReference>
<dbReference type="PRINTS" id="PR00959">
    <property type="entry name" value="MEVGALKINASE"/>
</dbReference>
<dbReference type="Gene3D" id="3.30.70.890">
    <property type="entry name" value="GHMP kinase, C-terminal domain"/>
    <property type="match status" value="1"/>
</dbReference>
<organism evidence="12 13">
    <name type="scientific">Candidatus Shapirobacteria bacterium CG09_land_8_20_14_0_10_39_12</name>
    <dbReference type="NCBI Taxonomy" id="1974885"/>
    <lineage>
        <taxon>Bacteria</taxon>
        <taxon>Candidatus Shapironibacteriota</taxon>
    </lineage>
</organism>
<feature type="domain" description="GHMP kinase C-terminal" evidence="11">
    <location>
        <begin position="229"/>
        <end position="303"/>
    </location>
</feature>
<dbReference type="AlphaFoldDB" id="A0A2H0WPC0"/>
<dbReference type="UniPathway" id="UPA00057">
    <property type="reaction ID" value="UER00098"/>
</dbReference>
<keyword evidence="7" id="KW-0460">Magnesium</keyword>
<dbReference type="SUPFAM" id="SSF54211">
    <property type="entry name" value="Ribosomal protein S5 domain 2-like"/>
    <property type="match status" value="1"/>
</dbReference>
<protein>
    <submittedName>
        <fullName evidence="12">Mevalonate kinase</fullName>
    </submittedName>
</protein>
<comment type="caution">
    <text evidence="12">The sequence shown here is derived from an EMBL/GenBank/DDBJ whole genome shotgun (WGS) entry which is preliminary data.</text>
</comment>
<reference evidence="13" key="1">
    <citation type="submission" date="2017-09" db="EMBL/GenBank/DDBJ databases">
        <title>Depth-based differentiation of microbial function through sediment-hosted aquifers and enrichment of novel symbionts in the deep terrestrial subsurface.</title>
        <authorList>
            <person name="Probst A.J."/>
            <person name="Ladd B."/>
            <person name="Jarett J.K."/>
            <person name="Geller-Mcgrath D.E."/>
            <person name="Sieber C.M.K."/>
            <person name="Emerson J.B."/>
            <person name="Anantharaman K."/>
            <person name="Thomas B.C."/>
            <person name="Malmstrom R."/>
            <person name="Stieglmeier M."/>
            <person name="Klingl A."/>
            <person name="Woyke T."/>
            <person name="Ryan C.M."/>
            <person name="Banfield J.F."/>
        </authorList>
    </citation>
    <scope>NUCLEOTIDE SEQUENCE [LARGE SCALE GENOMIC DNA]</scope>
</reference>
<keyword evidence="5 12" id="KW-0418">Kinase</keyword>
<dbReference type="InterPro" id="IPR020568">
    <property type="entry name" value="Ribosomal_Su5_D2-typ_SF"/>
</dbReference>
<accession>A0A2H0WPC0</accession>
<dbReference type="InterPro" id="IPR006204">
    <property type="entry name" value="GHMP_kinase_N_dom"/>
</dbReference>
<sequence>MRKIEVSAPGKLMLFGEHAVVYGRPCIVTAVDQRMKVKIEIKPGKKIKIEAPDVGIKGYSKRIDSLGKERNMPKGVRFLEMAVKNFFGKYQVKSGLKIKTKSEFSSKFGFGSSSAVTVASLKGLAILFQKRLDKRGLFDLAYKTVFDVQGVGSGFDLAAAIWGGTIFFVTGGKKIVPLKVKKLPLVIGYTGIKADTPTLVRQVARFRQRHPRLVNGIFDDISFLTQEAKKDLIRGNLRRVGELMNLNQGFLDALGVNTERLSNLIFAARNTGAYGAKLSGAGGGDCMIVLVAKNKRLEIEKAIKKERGEVINVDTRAEGVRIEQRY</sequence>
<dbReference type="NCBIfam" id="TIGR00549">
    <property type="entry name" value="mevalon_kin"/>
    <property type="match status" value="1"/>
</dbReference>
<dbReference type="Pfam" id="PF08544">
    <property type="entry name" value="GHMP_kinases_C"/>
    <property type="match status" value="1"/>
</dbReference>
<dbReference type="InterPro" id="IPR036554">
    <property type="entry name" value="GHMP_kinase_C_sf"/>
</dbReference>
<evidence type="ECO:0000256" key="7">
    <source>
        <dbReference type="ARBA" id="ARBA00022842"/>
    </source>
</evidence>
<keyword evidence="1" id="KW-0963">Cytoplasm</keyword>
<dbReference type="GO" id="GO:0005524">
    <property type="term" value="F:ATP binding"/>
    <property type="evidence" value="ECO:0007669"/>
    <property type="project" value="UniProtKB-KW"/>
</dbReference>
<dbReference type="InterPro" id="IPR013750">
    <property type="entry name" value="GHMP_kinase_C_dom"/>
</dbReference>
<evidence type="ECO:0000313" key="13">
    <source>
        <dbReference type="Proteomes" id="UP000230775"/>
    </source>
</evidence>